<gene>
    <name evidence="2" type="ORF">AUC69_09620</name>
</gene>
<feature type="chain" id="PRO_5009138707" description="MetA-pathway of phenol degradation" evidence="1">
    <location>
        <begin position="32"/>
        <end position="288"/>
    </location>
</feature>
<evidence type="ECO:0000313" key="2">
    <source>
        <dbReference type="EMBL" id="ODR98173.1"/>
    </source>
</evidence>
<dbReference type="EMBL" id="LPWF01000023">
    <property type="protein sequence ID" value="ODR98173.1"/>
    <property type="molecule type" value="Genomic_DNA"/>
</dbReference>
<protein>
    <recommendedName>
        <fullName evidence="4">MetA-pathway of phenol degradation</fullName>
    </recommendedName>
</protein>
<dbReference type="RefSeq" id="WP_069441394.1">
    <property type="nucleotide sequence ID" value="NZ_LPWF01000023.1"/>
</dbReference>
<organism evidence="2 3">
    <name type="scientific">Methyloceanibacter superfactus</name>
    <dbReference type="NCBI Taxonomy" id="1774969"/>
    <lineage>
        <taxon>Bacteria</taxon>
        <taxon>Pseudomonadati</taxon>
        <taxon>Pseudomonadota</taxon>
        <taxon>Alphaproteobacteria</taxon>
        <taxon>Hyphomicrobiales</taxon>
        <taxon>Hyphomicrobiaceae</taxon>
        <taxon>Methyloceanibacter</taxon>
    </lineage>
</organism>
<keyword evidence="3" id="KW-1185">Reference proteome</keyword>
<sequence length="288" mass="31692">MAGGLHQRLARSRRLLGATAILAISGAPALAEFEIQESTIDPGEVQLQYRGAWHSGLPAGISPVELDADVLPDDEEAPLHQSHEFELQMSITSHWLIAVTHAFDEPVGDDFRLSAIELESQVELITRNGEGLGLSFQGGTETPVFAARDEAPPDIHFGPIVELAKSNFVLVLNPLFFKEQGHMADQEGFGFEYGWQGRYEMMDSKLWLAVEMFGEIDDMANAGPFDEQLHSIGPTFYYTFGKDDDDEGGDDDVYAKSKELTVSLGAQFGLTKETSDVALKVFIGYEFN</sequence>
<comment type="caution">
    <text evidence="2">The sequence shown here is derived from an EMBL/GenBank/DDBJ whole genome shotgun (WGS) entry which is preliminary data.</text>
</comment>
<accession>A0A1E3VXC2</accession>
<proteinExistence type="predicted"/>
<evidence type="ECO:0000256" key="1">
    <source>
        <dbReference type="SAM" id="SignalP"/>
    </source>
</evidence>
<evidence type="ECO:0000313" key="3">
    <source>
        <dbReference type="Proteomes" id="UP000094472"/>
    </source>
</evidence>
<dbReference type="OrthoDB" id="7931198at2"/>
<dbReference type="Proteomes" id="UP000094472">
    <property type="component" value="Unassembled WGS sequence"/>
</dbReference>
<evidence type="ECO:0008006" key="4">
    <source>
        <dbReference type="Google" id="ProtNLM"/>
    </source>
</evidence>
<name>A0A1E3VXC2_9HYPH</name>
<keyword evidence="1" id="KW-0732">Signal</keyword>
<reference evidence="2 3" key="1">
    <citation type="journal article" date="2016" name="Environ. Microbiol.">
        <title>New Methyloceanibacter diversity from North Sea sediments includes methanotroph containing solely the soluble methane monooxygenase.</title>
        <authorList>
            <person name="Vekeman B."/>
            <person name="Kerckhof F.M."/>
            <person name="Cremers G."/>
            <person name="de Vos P."/>
            <person name="Vandamme P."/>
            <person name="Boon N."/>
            <person name="Op den Camp H.J."/>
            <person name="Heylen K."/>
        </authorList>
    </citation>
    <scope>NUCLEOTIDE SEQUENCE [LARGE SCALE GENOMIC DNA]</scope>
    <source>
        <strain evidence="2 3">R-67175</strain>
    </source>
</reference>
<feature type="signal peptide" evidence="1">
    <location>
        <begin position="1"/>
        <end position="31"/>
    </location>
</feature>
<dbReference type="AlphaFoldDB" id="A0A1E3VXC2"/>